<proteinExistence type="predicted"/>
<dbReference type="CDD" id="cd09917">
    <property type="entry name" value="F-box_SF"/>
    <property type="match status" value="2"/>
</dbReference>
<dbReference type="PANTHER" id="PTHR13252">
    <property type="entry name" value="F-BOX ONLY PROTEIN 28"/>
    <property type="match status" value="1"/>
</dbReference>
<name>A0A8J5QSI1_9ASCO</name>
<dbReference type="RefSeq" id="XP_049265557.1">
    <property type="nucleotide sequence ID" value="XM_049404621.1"/>
</dbReference>
<dbReference type="AlphaFoldDB" id="A0A8J5QSI1"/>
<feature type="transmembrane region" description="Helical" evidence="1">
    <location>
        <begin position="402"/>
        <end position="423"/>
    </location>
</feature>
<dbReference type="EMBL" id="JAGSYN010000050">
    <property type="protein sequence ID" value="KAG7665325.1"/>
    <property type="molecule type" value="Genomic_DNA"/>
</dbReference>
<organism evidence="3 4">
    <name type="scientific">[Candida] subhashii</name>
    <dbReference type="NCBI Taxonomy" id="561895"/>
    <lineage>
        <taxon>Eukaryota</taxon>
        <taxon>Fungi</taxon>
        <taxon>Dikarya</taxon>
        <taxon>Ascomycota</taxon>
        <taxon>Saccharomycotina</taxon>
        <taxon>Pichiomycetes</taxon>
        <taxon>Debaryomycetaceae</taxon>
        <taxon>Spathaspora</taxon>
    </lineage>
</organism>
<accession>A0A8J5QSI1</accession>
<dbReference type="OrthoDB" id="2852960at2759"/>
<reference evidence="3 4" key="1">
    <citation type="journal article" date="2021" name="DNA Res.">
        <title>Genome analysis of Candida subhashii reveals its hybrid nature and dual mitochondrial genome conformations.</title>
        <authorList>
            <person name="Mixao V."/>
            <person name="Hegedusova E."/>
            <person name="Saus E."/>
            <person name="Pryszcz L.P."/>
            <person name="Cillingova A."/>
            <person name="Nosek J."/>
            <person name="Gabaldon T."/>
        </authorList>
    </citation>
    <scope>NUCLEOTIDE SEQUENCE [LARGE SCALE GENOMIC DNA]</scope>
    <source>
        <strain evidence="3 4">CBS 10753</strain>
    </source>
</reference>
<feature type="domain" description="F-box" evidence="2">
    <location>
        <begin position="442"/>
        <end position="487"/>
    </location>
</feature>
<dbReference type="GO" id="GO:0000209">
    <property type="term" value="P:protein polyubiquitination"/>
    <property type="evidence" value="ECO:0007669"/>
    <property type="project" value="TreeGrafter"/>
</dbReference>
<keyword evidence="1" id="KW-0812">Transmembrane</keyword>
<evidence type="ECO:0000313" key="3">
    <source>
        <dbReference type="EMBL" id="KAG7665325.1"/>
    </source>
</evidence>
<dbReference type="InterPro" id="IPR001810">
    <property type="entry name" value="F-box_dom"/>
</dbReference>
<dbReference type="PROSITE" id="PS50181">
    <property type="entry name" value="FBOX"/>
    <property type="match status" value="2"/>
</dbReference>
<feature type="domain" description="F-box" evidence="2">
    <location>
        <begin position="12"/>
        <end position="57"/>
    </location>
</feature>
<protein>
    <recommendedName>
        <fullName evidence="2">F-box domain-containing protein</fullName>
    </recommendedName>
</protein>
<dbReference type="Proteomes" id="UP000694255">
    <property type="component" value="Unassembled WGS sequence"/>
</dbReference>
<dbReference type="SMART" id="SM00256">
    <property type="entry name" value="FBOX"/>
    <property type="match status" value="3"/>
</dbReference>
<dbReference type="Pfam" id="PF00646">
    <property type="entry name" value="F-box"/>
    <property type="match status" value="2"/>
</dbReference>
<keyword evidence="4" id="KW-1185">Reference proteome</keyword>
<comment type="caution">
    <text evidence="3">The sequence shown here is derived from an EMBL/GenBank/DDBJ whole genome shotgun (WGS) entry which is preliminary data.</text>
</comment>
<dbReference type="Pfam" id="PF12937">
    <property type="entry name" value="F-box-like"/>
    <property type="match status" value="1"/>
</dbReference>
<sequence length="776" mass="92372">MESVNYRANKASNYLQCLPDDVLMQIFKYLSPTDLSKIRMLIRNKIWERSPYRFDEKGHGTKSITNTIIQASGLSKDRKSVFDLPDKVLYEELFKYLSFDDLLKIQVLCRRLRLLVDPLVWHSIYVYHHNFYYDMPWMGYRRMHWNVFMELSRSRELKTHLIKRLTFSNDRCLNLVWLQHLQEKLTRCSIAVSEITQQEFVDYMRGADFHSRRFYVPDSDVNSIDTVKVVYADQDFFENWLPRMTSLEYLDIDTIENVQVQNRFVIHSLRISENRFIRQSISSDSRGLVNEISEIFDLSKLRWLSLWDTPSNWNTISKMLTSITMLEIDGTIQHLPYNSLREMNYIRDIPDEDFEYLFFHSITYLTVNTIRDSESSELRLMNKLKRLSTLKELRVNHTTYRIVMLLVVGIFFSEILSLIIIWYCRPFKNHKEDPEDHQPEEHIRIVDFPDELLQEIFEYLETYEHLMMRMACKRFNRLIEPLIWHSIFVYAPSDVNNIGEPWANYCKISEDIFIEMSTSKKLKTKLMKRLVFERDCFSLKWFQSLATGLGGCSIAIDHIGNQKLFKGLTIFNNSSEQLFWWRELGYLDARLGGKLDGFPDLHLIKSLKMPRADQNFFHNWISNMTSLQSLHIVELKPVSIERKIRLVNLYVDKFEYLVYVGRIFDFSTLKSLHLGSLLPTWGTVSQELFLISNISITDTILYLPYYTLRELHYSEDIPWGDFSYILRHPITYLSSNPFVKDETEEKKEAISVMKELKGMTTLRTLRIRKTTFRFAQ</sequence>
<evidence type="ECO:0000259" key="2">
    <source>
        <dbReference type="PROSITE" id="PS50181"/>
    </source>
</evidence>
<gene>
    <name evidence="3" type="ORF">J8A68_001013</name>
</gene>
<evidence type="ECO:0000313" key="4">
    <source>
        <dbReference type="Proteomes" id="UP000694255"/>
    </source>
</evidence>
<keyword evidence="1" id="KW-1133">Transmembrane helix</keyword>
<dbReference type="InterPro" id="IPR039719">
    <property type="entry name" value="FBXO28"/>
</dbReference>
<dbReference type="PANTHER" id="PTHR13252:SF9">
    <property type="entry name" value="F-BOX ONLY PROTEIN 28"/>
    <property type="match status" value="1"/>
</dbReference>
<dbReference type="GeneID" id="73467814"/>
<keyword evidence="1" id="KW-0472">Membrane</keyword>
<evidence type="ECO:0000256" key="1">
    <source>
        <dbReference type="SAM" id="Phobius"/>
    </source>
</evidence>